<dbReference type="SUPFAM" id="SSF53474">
    <property type="entry name" value="alpha/beta-Hydrolases"/>
    <property type="match status" value="1"/>
</dbReference>
<feature type="region of interest" description="Disordered" evidence="2">
    <location>
        <begin position="1"/>
        <end position="24"/>
    </location>
</feature>
<dbReference type="GO" id="GO:0016787">
    <property type="term" value="F:hydrolase activity"/>
    <property type="evidence" value="ECO:0007669"/>
    <property type="project" value="UniProtKB-KW"/>
</dbReference>
<evidence type="ECO:0000256" key="1">
    <source>
        <dbReference type="ARBA" id="ARBA00022801"/>
    </source>
</evidence>
<name>A0AAE0IE66_9PEZI</name>
<dbReference type="InterPro" id="IPR050300">
    <property type="entry name" value="GDXG_lipolytic_enzyme"/>
</dbReference>
<dbReference type="Pfam" id="PF07859">
    <property type="entry name" value="Abhydrolase_3"/>
    <property type="match status" value="1"/>
</dbReference>
<proteinExistence type="predicted"/>
<gene>
    <name evidence="4" type="ORF">B0T19DRAFT_442811</name>
</gene>
<evidence type="ECO:0000259" key="3">
    <source>
        <dbReference type="Pfam" id="PF07859"/>
    </source>
</evidence>
<evidence type="ECO:0000313" key="5">
    <source>
        <dbReference type="Proteomes" id="UP001286456"/>
    </source>
</evidence>
<dbReference type="PANTHER" id="PTHR48081:SF8">
    <property type="entry name" value="ALPHA_BETA HYDROLASE FOLD-3 DOMAIN-CONTAINING PROTEIN-RELATED"/>
    <property type="match status" value="1"/>
</dbReference>
<reference evidence="4" key="2">
    <citation type="submission" date="2023-06" db="EMBL/GenBank/DDBJ databases">
        <authorList>
            <consortium name="Lawrence Berkeley National Laboratory"/>
            <person name="Haridas S."/>
            <person name="Hensen N."/>
            <person name="Bonometti L."/>
            <person name="Westerberg I."/>
            <person name="Brannstrom I.O."/>
            <person name="Guillou S."/>
            <person name="Cros-Aarteil S."/>
            <person name="Calhoun S."/>
            <person name="Kuo A."/>
            <person name="Mondo S."/>
            <person name="Pangilinan J."/>
            <person name="Riley R."/>
            <person name="Labutti K."/>
            <person name="Andreopoulos B."/>
            <person name="Lipzen A."/>
            <person name="Chen C."/>
            <person name="Yanf M."/>
            <person name="Daum C."/>
            <person name="Ng V."/>
            <person name="Clum A."/>
            <person name="Steindorff A."/>
            <person name="Ohm R."/>
            <person name="Martin F."/>
            <person name="Silar P."/>
            <person name="Natvig D."/>
            <person name="Lalanne C."/>
            <person name="Gautier V."/>
            <person name="Ament-Velasquez S.L."/>
            <person name="Kruys A."/>
            <person name="Hutchinson M.I."/>
            <person name="Powell A.J."/>
            <person name="Barry K."/>
            <person name="Miller A.N."/>
            <person name="Grigoriev I.V."/>
            <person name="Debuchy R."/>
            <person name="Gladieux P."/>
            <person name="Thoren M.H."/>
            <person name="Johannesson H."/>
        </authorList>
    </citation>
    <scope>NUCLEOTIDE SEQUENCE</scope>
    <source>
        <strain evidence="4">SMH4131-1</strain>
    </source>
</reference>
<feature type="domain" description="Alpha/beta hydrolase fold-3" evidence="3">
    <location>
        <begin position="118"/>
        <end position="319"/>
    </location>
</feature>
<keyword evidence="1 4" id="KW-0378">Hydrolase</keyword>
<sequence>MSAPATLTALDAGGSNRDTADESHTPTLPLLTRVSYGVFAFVLQKVLLKPLSYLNVVHRERFSSTWTTKPDLVKTYPIRKNLPIRIFFPASYTGSKTGVKPTIPAAAEDEHTKLPLLFTIHGGGFVIGSPPDNDEWNHTFASQHGFLVIGLNYAKAPGSAFPNALHDLEALITCVLADTSLPIDKDRIAIAGWSAGGNLTLTVSQLPTILPHIRAIIPLYPVTNFITPVSTKIRTRRYKPSLSGFRGSATDYLSPLADMFHWAYLPAGMPSHNPLMNPAFATRDMLPRNVFIIGCELDMLGHEDWELACRLAGRRVPSEEELLGREEVGELGMGEVEVDGDERFGFEEVVRLDAGEGEGGVVGRYRWLLVPDAVHGFDMDIGVMVRDEKVMEELREKTRKVQGIIGEWLLSGPLKVQDGEAA</sequence>
<dbReference type="EMBL" id="JAUEPO010000004">
    <property type="protein sequence ID" value="KAK3323310.1"/>
    <property type="molecule type" value="Genomic_DNA"/>
</dbReference>
<protein>
    <submittedName>
        <fullName evidence="4">Alpha/Beta hydrolase protein</fullName>
    </submittedName>
</protein>
<keyword evidence="5" id="KW-1185">Reference proteome</keyword>
<dbReference type="InterPro" id="IPR013094">
    <property type="entry name" value="AB_hydrolase_3"/>
</dbReference>
<evidence type="ECO:0000256" key="2">
    <source>
        <dbReference type="SAM" id="MobiDB-lite"/>
    </source>
</evidence>
<dbReference type="Gene3D" id="3.40.50.1820">
    <property type="entry name" value="alpha/beta hydrolase"/>
    <property type="match status" value="1"/>
</dbReference>
<dbReference type="PANTHER" id="PTHR48081">
    <property type="entry name" value="AB HYDROLASE SUPERFAMILY PROTEIN C4A8.06C"/>
    <property type="match status" value="1"/>
</dbReference>
<accession>A0AAE0IE66</accession>
<dbReference type="AlphaFoldDB" id="A0AAE0IE66"/>
<comment type="caution">
    <text evidence="4">The sequence shown here is derived from an EMBL/GenBank/DDBJ whole genome shotgun (WGS) entry which is preliminary data.</text>
</comment>
<reference evidence="4" key="1">
    <citation type="journal article" date="2023" name="Mol. Phylogenet. Evol.">
        <title>Genome-scale phylogeny and comparative genomics of the fungal order Sordariales.</title>
        <authorList>
            <person name="Hensen N."/>
            <person name="Bonometti L."/>
            <person name="Westerberg I."/>
            <person name="Brannstrom I.O."/>
            <person name="Guillou S."/>
            <person name="Cros-Aarteil S."/>
            <person name="Calhoun S."/>
            <person name="Haridas S."/>
            <person name="Kuo A."/>
            <person name="Mondo S."/>
            <person name="Pangilinan J."/>
            <person name="Riley R."/>
            <person name="LaButti K."/>
            <person name="Andreopoulos B."/>
            <person name="Lipzen A."/>
            <person name="Chen C."/>
            <person name="Yan M."/>
            <person name="Daum C."/>
            <person name="Ng V."/>
            <person name="Clum A."/>
            <person name="Steindorff A."/>
            <person name="Ohm R.A."/>
            <person name="Martin F."/>
            <person name="Silar P."/>
            <person name="Natvig D.O."/>
            <person name="Lalanne C."/>
            <person name="Gautier V."/>
            <person name="Ament-Velasquez S.L."/>
            <person name="Kruys A."/>
            <person name="Hutchinson M.I."/>
            <person name="Powell A.J."/>
            <person name="Barry K."/>
            <person name="Miller A.N."/>
            <person name="Grigoriev I.V."/>
            <person name="Debuchy R."/>
            <person name="Gladieux P."/>
            <person name="Hiltunen Thoren M."/>
            <person name="Johannesson H."/>
        </authorList>
    </citation>
    <scope>NUCLEOTIDE SEQUENCE</scope>
    <source>
        <strain evidence="4">SMH4131-1</strain>
    </source>
</reference>
<dbReference type="Proteomes" id="UP001286456">
    <property type="component" value="Unassembled WGS sequence"/>
</dbReference>
<dbReference type="InterPro" id="IPR029058">
    <property type="entry name" value="AB_hydrolase_fold"/>
</dbReference>
<organism evidence="4 5">
    <name type="scientific">Cercophora scortea</name>
    <dbReference type="NCBI Taxonomy" id="314031"/>
    <lineage>
        <taxon>Eukaryota</taxon>
        <taxon>Fungi</taxon>
        <taxon>Dikarya</taxon>
        <taxon>Ascomycota</taxon>
        <taxon>Pezizomycotina</taxon>
        <taxon>Sordariomycetes</taxon>
        <taxon>Sordariomycetidae</taxon>
        <taxon>Sordariales</taxon>
        <taxon>Lasiosphaeriaceae</taxon>
        <taxon>Cercophora</taxon>
    </lineage>
</organism>
<evidence type="ECO:0000313" key="4">
    <source>
        <dbReference type="EMBL" id="KAK3323310.1"/>
    </source>
</evidence>